<dbReference type="AlphaFoldDB" id="A0A5M8Q2R4"/>
<evidence type="ECO:0000256" key="1">
    <source>
        <dbReference type="ARBA" id="ARBA00004123"/>
    </source>
</evidence>
<dbReference type="InterPro" id="IPR036504">
    <property type="entry name" value="CGI121/TPRKB_sf"/>
</dbReference>
<comment type="similarity">
    <text evidence="2 8">Belongs to the CGI121/TPRKB family.</text>
</comment>
<dbReference type="GO" id="GO:0005634">
    <property type="term" value="C:nucleus"/>
    <property type="evidence" value="ECO:0007669"/>
    <property type="project" value="UniProtKB-SubCell"/>
</dbReference>
<comment type="caution">
    <text evidence="9">The sequence shown here is derived from an EMBL/GenBank/DDBJ whole genome shotgun (WGS) entry which is preliminary data.</text>
</comment>
<evidence type="ECO:0000256" key="5">
    <source>
        <dbReference type="ARBA" id="ARBA00022694"/>
    </source>
</evidence>
<dbReference type="SUPFAM" id="SSF143870">
    <property type="entry name" value="PF0523-like"/>
    <property type="match status" value="1"/>
</dbReference>
<dbReference type="PANTHER" id="PTHR15840:SF10">
    <property type="entry name" value="EKC_KEOPS COMPLEX SUBUNIT TPRKB"/>
    <property type="match status" value="1"/>
</dbReference>
<evidence type="ECO:0000313" key="9">
    <source>
        <dbReference type="EMBL" id="KAA6415710.1"/>
    </source>
</evidence>
<comment type="subcellular location">
    <subcellularLocation>
        <location evidence="1">Nucleus</location>
    </subcellularLocation>
</comment>
<name>A0A5M8Q2R4_9LECA</name>
<evidence type="ECO:0000256" key="4">
    <source>
        <dbReference type="ARBA" id="ARBA00016009"/>
    </source>
</evidence>
<comment type="function">
    <text evidence="7">Component of the EKC/KEOPS complex that is required for the formation of a threonylcarbamoyl group on adenosine at position 37 (t(6)A37) in tRNAs that read codons beginning with adenine. The complex is probably involved in the transfer of the threonylcarbamoyl moiety of threonylcarbamoyl-AMP (TC-AMP) to the N6 group of A37. CGI121 acts as an allosteric effector that regulates the t(6)A activity of the complex. The EKC/KEOPS complex also promotes both telomere uncapping and telomere elongation. The complex is required for efficient recruitment of transcriptional coactivators. CGI121 is not required for tRNA modification.</text>
</comment>
<dbReference type="GO" id="GO:0000408">
    <property type="term" value="C:EKC/KEOPS complex"/>
    <property type="evidence" value="ECO:0007669"/>
    <property type="project" value="TreeGrafter"/>
</dbReference>
<dbReference type="InterPro" id="IPR013926">
    <property type="entry name" value="CGI121/TPRKB"/>
</dbReference>
<dbReference type="PANTHER" id="PTHR15840">
    <property type="entry name" value="CGI-121 FAMILY MEMBER"/>
    <property type="match status" value="1"/>
</dbReference>
<gene>
    <name evidence="9" type="ORF">FRX48_00428</name>
</gene>
<dbReference type="EMBL" id="VXIT01000001">
    <property type="protein sequence ID" value="KAA6415710.1"/>
    <property type="molecule type" value="Genomic_DNA"/>
</dbReference>
<evidence type="ECO:0000256" key="3">
    <source>
        <dbReference type="ARBA" id="ARBA00015316"/>
    </source>
</evidence>
<dbReference type="GO" id="GO:0005829">
    <property type="term" value="C:cytosol"/>
    <property type="evidence" value="ECO:0007669"/>
    <property type="project" value="TreeGrafter"/>
</dbReference>
<dbReference type="GO" id="GO:0002949">
    <property type="term" value="P:tRNA threonylcarbamoyladenosine modification"/>
    <property type="evidence" value="ECO:0007669"/>
    <property type="project" value="TreeGrafter"/>
</dbReference>
<keyword evidence="5" id="KW-0819">tRNA processing</keyword>
<protein>
    <recommendedName>
        <fullName evidence="4">EKC/KEOPS complex subunit CGI121</fullName>
    </recommendedName>
    <alternativeName>
        <fullName evidence="3">EKC/KEOPS complex subunit cgi121</fullName>
    </alternativeName>
</protein>
<dbReference type="Proteomes" id="UP000324767">
    <property type="component" value="Unassembled WGS sequence"/>
</dbReference>
<organism evidence="9 10">
    <name type="scientific">Lasallia pustulata</name>
    <dbReference type="NCBI Taxonomy" id="136370"/>
    <lineage>
        <taxon>Eukaryota</taxon>
        <taxon>Fungi</taxon>
        <taxon>Dikarya</taxon>
        <taxon>Ascomycota</taxon>
        <taxon>Pezizomycotina</taxon>
        <taxon>Lecanoromycetes</taxon>
        <taxon>OSLEUM clade</taxon>
        <taxon>Umbilicariomycetidae</taxon>
        <taxon>Umbilicariales</taxon>
        <taxon>Umbilicariaceae</taxon>
        <taxon>Lasallia</taxon>
    </lineage>
</organism>
<accession>A0A5M8Q2R4</accession>
<proteinExistence type="inferred from homology"/>
<evidence type="ECO:0000256" key="2">
    <source>
        <dbReference type="ARBA" id="ARBA00005546"/>
    </source>
</evidence>
<dbReference type="Gene3D" id="3.30.2380.10">
    <property type="entry name" value="CGI121/TPRKB"/>
    <property type="match status" value="1"/>
</dbReference>
<dbReference type="Pfam" id="PF08617">
    <property type="entry name" value="CGI-121"/>
    <property type="match status" value="1"/>
</dbReference>
<keyword evidence="6 8" id="KW-0539">Nucleus</keyword>
<evidence type="ECO:0000313" key="10">
    <source>
        <dbReference type="Proteomes" id="UP000324767"/>
    </source>
</evidence>
<evidence type="ECO:0000256" key="7">
    <source>
        <dbReference type="ARBA" id="ARBA00025043"/>
    </source>
</evidence>
<sequence>MAELKTLHLAHLPPSLAVHVALYQDVKNAVFLRQQLLAGNPEFEYALIDASMIISTTHVLAAVFRAANDLLNDRLKSRNVHSEIVFALSPNNNIAESFRRFGVADATTNLLVIKVTTSTEITHDVVQQHLGSSVEGKPIDFSDQTLAQMTDLARVKKVYKLSAQAATKGRQDARGNSAAFNGKSGAMEDDRKEIEVNVVGLMALRGAT</sequence>
<reference evidence="9 10" key="1">
    <citation type="submission" date="2019-09" db="EMBL/GenBank/DDBJ databases">
        <title>The hologenome of the rock-dwelling lichen Lasallia pustulata.</title>
        <authorList>
            <person name="Greshake Tzovaras B."/>
            <person name="Segers F."/>
            <person name="Bicker A."/>
            <person name="Dal Grande F."/>
            <person name="Otte J."/>
            <person name="Hankeln T."/>
            <person name="Schmitt I."/>
            <person name="Ebersberger I."/>
        </authorList>
    </citation>
    <scope>NUCLEOTIDE SEQUENCE [LARGE SCALE GENOMIC DNA]</scope>
    <source>
        <strain evidence="9">A1-1</strain>
    </source>
</reference>
<evidence type="ECO:0000256" key="6">
    <source>
        <dbReference type="ARBA" id="ARBA00023242"/>
    </source>
</evidence>
<evidence type="ECO:0000256" key="8">
    <source>
        <dbReference type="RuleBase" id="RU004398"/>
    </source>
</evidence>
<dbReference type="OrthoDB" id="329139at2759"/>